<feature type="domain" description="Uroporphyrinogen decarboxylase (URO-D)" evidence="1">
    <location>
        <begin position="72"/>
        <end position="327"/>
    </location>
</feature>
<accession>V7I8Q3</accession>
<evidence type="ECO:0000313" key="3">
    <source>
        <dbReference type="Proteomes" id="UP000017747"/>
    </source>
</evidence>
<dbReference type="InterPro" id="IPR052024">
    <property type="entry name" value="Methanogen_methyltrans"/>
</dbReference>
<dbReference type="Gene3D" id="3.20.20.210">
    <property type="match status" value="1"/>
</dbReference>
<organism evidence="2 3">
    <name type="scientific">Youngiibacter fragilis 232.1</name>
    <dbReference type="NCBI Taxonomy" id="994573"/>
    <lineage>
        <taxon>Bacteria</taxon>
        <taxon>Bacillati</taxon>
        <taxon>Bacillota</taxon>
        <taxon>Clostridia</taxon>
        <taxon>Eubacteriales</taxon>
        <taxon>Clostridiaceae</taxon>
        <taxon>Youngiibacter</taxon>
    </lineage>
</organism>
<dbReference type="STRING" id="994573.T472_0205465"/>
<dbReference type="eggNOG" id="COG0407">
    <property type="taxonomic scope" value="Bacteria"/>
</dbReference>
<dbReference type="SUPFAM" id="SSF51726">
    <property type="entry name" value="UROD/MetE-like"/>
    <property type="match status" value="1"/>
</dbReference>
<gene>
    <name evidence="2" type="ORF">T472_0205465</name>
</gene>
<sequence>MSKRQLVSDAFNNRPVERVPVGFWFHFVDGDDFSKGLEYPSVIQKNIEGHIRFYNGFKPDFVKLMSDGFFNYPNPLLADVKDAAVLKSIKPVGGSHPWIRKQVELVKTLTETFGGEVLTFYNIFAPATYFKFLQTSNGNELLGKLIREDSEAVRHALDVIGEDLASLADLLIKEGGADGIYLSVQNIQDPYVNKEKYLDVVAPGELKVLDAANRVSDNNILHICGYEGSRNDLSFYSGYDAKAVNWAVNIEDVSLSEGKRFFNGKAVIGGFANSPGSLIHTGSKNEIESFTKALIADAGTTGIIIGADCTVPNDIRIERLEWVRSAAQIPHEI</sequence>
<proteinExistence type="predicted"/>
<comment type="caution">
    <text evidence="2">The sequence shown here is derived from an EMBL/GenBank/DDBJ whole genome shotgun (WGS) entry which is preliminary data.</text>
</comment>
<dbReference type="PANTHER" id="PTHR47099">
    <property type="entry name" value="METHYLCOBAMIDE:COM METHYLTRANSFERASE MTBA"/>
    <property type="match status" value="1"/>
</dbReference>
<dbReference type="Proteomes" id="UP000017747">
    <property type="component" value="Unassembled WGS sequence"/>
</dbReference>
<keyword evidence="3" id="KW-1185">Reference proteome</keyword>
<dbReference type="InterPro" id="IPR038071">
    <property type="entry name" value="UROD/MetE-like_sf"/>
</dbReference>
<dbReference type="PATRIC" id="fig|994573.3.peg.1018"/>
<evidence type="ECO:0000259" key="1">
    <source>
        <dbReference type="Pfam" id="PF01208"/>
    </source>
</evidence>
<name>V7I8Q3_9CLOT</name>
<dbReference type="AlphaFoldDB" id="V7I8Q3"/>
<dbReference type="InterPro" id="IPR000257">
    <property type="entry name" value="Uroporphyrinogen_deCOase"/>
</dbReference>
<protein>
    <submittedName>
        <fullName evidence="2">Uroporphyrinogen decarboxylase</fullName>
    </submittedName>
</protein>
<dbReference type="Pfam" id="PF01208">
    <property type="entry name" value="URO-D"/>
    <property type="match status" value="1"/>
</dbReference>
<dbReference type="PANTHER" id="PTHR47099:SF1">
    <property type="entry name" value="METHYLCOBAMIDE:COM METHYLTRANSFERASE MTBA"/>
    <property type="match status" value="1"/>
</dbReference>
<dbReference type="GO" id="GO:0004853">
    <property type="term" value="F:uroporphyrinogen decarboxylase activity"/>
    <property type="evidence" value="ECO:0007669"/>
    <property type="project" value="InterPro"/>
</dbReference>
<dbReference type="EMBL" id="AXUN02000087">
    <property type="protein sequence ID" value="ETA81619.1"/>
    <property type="molecule type" value="Genomic_DNA"/>
</dbReference>
<evidence type="ECO:0000313" key="2">
    <source>
        <dbReference type="EMBL" id="ETA81619.1"/>
    </source>
</evidence>
<dbReference type="GO" id="GO:0006779">
    <property type="term" value="P:porphyrin-containing compound biosynthetic process"/>
    <property type="evidence" value="ECO:0007669"/>
    <property type="project" value="InterPro"/>
</dbReference>
<dbReference type="OrthoDB" id="7375127at2"/>
<dbReference type="RefSeq" id="WP_023384571.1">
    <property type="nucleotide sequence ID" value="NZ_AXUN02000087.1"/>
</dbReference>
<reference evidence="2 3" key="1">
    <citation type="journal article" date="2014" name="Genome Announc.">
        <title>Genome Sequence of Youngiibacter fragilis, the Type Strain of the Genus Youngiibacter.</title>
        <authorList>
            <person name="Wawrik C.B."/>
            <person name="Callaghan A.V."/>
            <person name="Stamps B.W."/>
            <person name="Wawrik B."/>
        </authorList>
    </citation>
    <scope>NUCLEOTIDE SEQUENCE [LARGE SCALE GENOMIC DNA]</scope>
    <source>
        <strain evidence="2 3">232.1</strain>
    </source>
</reference>